<dbReference type="PANTHER" id="PTHR43047">
    <property type="entry name" value="TWO-COMPONENT HISTIDINE PROTEIN KINASE"/>
    <property type="match status" value="1"/>
</dbReference>
<evidence type="ECO:0000256" key="7">
    <source>
        <dbReference type="ARBA" id="ARBA00023136"/>
    </source>
</evidence>
<dbReference type="Gene3D" id="3.30.450.20">
    <property type="entry name" value="PAS domain"/>
    <property type="match status" value="3"/>
</dbReference>
<evidence type="ECO:0000259" key="11">
    <source>
        <dbReference type="PROSITE" id="PS50112"/>
    </source>
</evidence>
<organism evidence="13 14">
    <name type="scientific">Rudanella paleaurantiibacter</name>
    <dbReference type="NCBI Taxonomy" id="2614655"/>
    <lineage>
        <taxon>Bacteria</taxon>
        <taxon>Pseudomonadati</taxon>
        <taxon>Bacteroidota</taxon>
        <taxon>Cytophagia</taxon>
        <taxon>Cytophagales</taxon>
        <taxon>Cytophagaceae</taxon>
        <taxon>Rudanella</taxon>
    </lineage>
</organism>
<evidence type="ECO:0000259" key="12">
    <source>
        <dbReference type="PROSITE" id="PS50113"/>
    </source>
</evidence>
<evidence type="ECO:0000313" key="13">
    <source>
        <dbReference type="EMBL" id="KAB7727318.1"/>
    </source>
</evidence>
<keyword evidence="3 8" id="KW-0597">Phosphoprotein</keyword>
<dbReference type="Gene3D" id="1.10.287.130">
    <property type="match status" value="1"/>
</dbReference>
<dbReference type="FunFam" id="3.30.565.10:FF:000006">
    <property type="entry name" value="Sensor histidine kinase WalK"/>
    <property type="match status" value="1"/>
</dbReference>
<dbReference type="SUPFAM" id="SSF55874">
    <property type="entry name" value="ATPase domain of HSP90 chaperone/DNA topoisomerase II/histidine kinase"/>
    <property type="match status" value="1"/>
</dbReference>
<dbReference type="SMART" id="SM00086">
    <property type="entry name" value="PAC"/>
    <property type="match status" value="2"/>
</dbReference>
<dbReference type="SMART" id="SM00448">
    <property type="entry name" value="REC"/>
    <property type="match status" value="1"/>
</dbReference>
<feature type="modified residue" description="4-aspartylphosphate" evidence="8">
    <location>
        <position position="767"/>
    </location>
</feature>
<dbReference type="PROSITE" id="PS50110">
    <property type="entry name" value="RESPONSE_REGULATORY"/>
    <property type="match status" value="1"/>
</dbReference>
<comment type="caution">
    <text evidence="13">The sequence shown here is derived from an EMBL/GenBank/DDBJ whole genome shotgun (WGS) entry which is preliminary data.</text>
</comment>
<keyword evidence="4" id="KW-0808">Transferase</keyword>
<dbReference type="CDD" id="cd00130">
    <property type="entry name" value="PAS"/>
    <property type="match status" value="2"/>
</dbReference>
<dbReference type="InterPro" id="IPR035965">
    <property type="entry name" value="PAS-like_dom_sf"/>
</dbReference>
<dbReference type="GO" id="GO:0000155">
    <property type="term" value="F:phosphorelay sensor kinase activity"/>
    <property type="evidence" value="ECO:0007669"/>
    <property type="project" value="InterPro"/>
</dbReference>
<dbReference type="NCBIfam" id="TIGR00229">
    <property type="entry name" value="sensory_box"/>
    <property type="match status" value="2"/>
</dbReference>
<dbReference type="SUPFAM" id="SSF47384">
    <property type="entry name" value="Homodimeric domain of signal transducing histidine kinase"/>
    <property type="match status" value="1"/>
</dbReference>
<dbReference type="Proteomes" id="UP000488299">
    <property type="component" value="Unassembled WGS sequence"/>
</dbReference>
<evidence type="ECO:0000256" key="6">
    <source>
        <dbReference type="ARBA" id="ARBA00023012"/>
    </source>
</evidence>
<dbReference type="InterPro" id="IPR001789">
    <property type="entry name" value="Sig_transdc_resp-reg_receiver"/>
</dbReference>
<dbReference type="Pfam" id="PF00072">
    <property type="entry name" value="Response_reg"/>
    <property type="match status" value="1"/>
</dbReference>
<dbReference type="InterPro" id="IPR003594">
    <property type="entry name" value="HATPase_dom"/>
</dbReference>
<dbReference type="Gene3D" id="2.10.70.100">
    <property type="match status" value="1"/>
</dbReference>
<dbReference type="InterPro" id="IPR011006">
    <property type="entry name" value="CheY-like_superfamily"/>
</dbReference>
<dbReference type="GO" id="GO:0005886">
    <property type="term" value="C:plasma membrane"/>
    <property type="evidence" value="ECO:0007669"/>
    <property type="project" value="TreeGrafter"/>
</dbReference>
<evidence type="ECO:0000256" key="4">
    <source>
        <dbReference type="ARBA" id="ARBA00022679"/>
    </source>
</evidence>
<dbReference type="InterPro" id="IPR004358">
    <property type="entry name" value="Sig_transdc_His_kin-like_C"/>
</dbReference>
<dbReference type="CDD" id="cd00082">
    <property type="entry name" value="HisKA"/>
    <property type="match status" value="1"/>
</dbReference>
<dbReference type="Gene3D" id="3.40.50.2300">
    <property type="match status" value="1"/>
</dbReference>
<feature type="domain" description="PAS" evidence="11">
    <location>
        <begin position="341"/>
        <end position="414"/>
    </location>
</feature>
<dbReference type="GO" id="GO:0009927">
    <property type="term" value="F:histidine phosphotransfer kinase activity"/>
    <property type="evidence" value="ECO:0007669"/>
    <property type="project" value="TreeGrafter"/>
</dbReference>
<dbReference type="RefSeq" id="WP_152126394.1">
    <property type="nucleotide sequence ID" value="NZ_WELI01000011.1"/>
</dbReference>
<evidence type="ECO:0000256" key="3">
    <source>
        <dbReference type="ARBA" id="ARBA00022553"/>
    </source>
</evidence>
<feature type="domain" description="PAC" evidence="12">
    <location>
        <begin position="287"/>
        <end position="340"/>
    </location>
</feature>
<dbReference type="InterPro" id="IPR003661">
    <property type="entry name" value="HisK_dim/P_dom"/>
</dbReference>
<evidence type="ECO:0000256" key="8">
    <source>
        <dbReference type="PROSITE-ProRule" id="PRU00169"/>
    </source>
</evidence>
<keyword evidence="5" id="KW-0418">Kinase</keyword>
<dbReference type="FunFam" id="1.10.287.130:FF:000001">
    <property type="entry name" value="Two-component sensor histidine kinase"/>
    <property type="match status" value="1"/>
</dbReference>
<dbReference type="CDD" id="cd00075">
    <property type="entry name" value="HATPase"/>
    <property type="match status" value="1"/>
</dbReference>
<evidence type="ECO:0000256" key="1">
    <source>
        <dbReference type="ARBA" id="ARBA00000085"/>
    </source>
</evidence>
<dbReference type="Pfam" id="PF13426">
    <property type="entry name" value="PAS_9"/>
    <property type="match status" value="1"/>
</dbReference>
<dbReference type="InterPro" id="IPR036890">
    <property type="entry name" value="HATPase_C_sf"/>
</dbReference>
<gene>
    <name evidence="13" type="ORF">F5984_22080</name>
</gene>
<feature type="domain" description="Response regulatory" evidence="10">
    <location>
        <begin position="718"/>
        <end position="834"/>
    </location>
</feature>
<name>A0A7J5TTU5_9BACT</name>
<keyword evidence="7" id="KW-0472">Membrane</keyword>
<reference evidence="13 14" key="1">
    <citation type="submission" date="2019-10" db="EMBL/GenBank/DDBJ databases">
        <title>Rudanella paleaurantiibacter sp. nov., isolated from sludge.</title>
        <authorList>
            <person name="Xu S.Q."/>
        </authorList>
    </citation>
    <scope>NUCLEOTIDE SEQUENCE [LARGE SCALE GENOMIC DNA]</scope>
    <source>
        <strain evidence="13 14">HX-22-17</strain>
    </source>
</reference>
<comment type="catalytic activity">
    <reaction evidence="1">
        <text>ATP + protein L-histidine = ADP + protein N-phospho-L-histidine.</text>
        <dbReference type="EC" id="2.7.13.3"/>
    </reaction>
</comment>
<protein>
    <recommendedName>
        <fullName evidence="2">histidine kinase</fullName>
        <ecNumber evidence="2">2.7.13.3</ecNumber>
    </recommendedName>
</protein>
<sequence length="840" mass="93609">MNTPMGTNSVHTLYPFLEGGGEMGALMRAFPWSDTSVGPPSAWPQPLRTMLGTLFSCKLPMLLWWGDDLVQFYNDAFRQVLADSGLHPGVLGQQAMHCWSDKWPTIKPLIDQVRNTGEGTCSENETIPVTRNGQPQNMYWAFNYCAVPDETGRVAGVLAVGHEATRSVPTGRVLEARSRQFEELISQAPVAMALLHRSQVGRARVERALRRQKDRTRIAVEAANMGTWEWNLLTDEVYWNEQHFVLFGLTPHSQPILPKVFFGHIHPHDTDLIRNQLEVAIREKSVYDAEFRALRTDDGAVRWMSGYGRVTAEENGQATRMSGVMFDITDRKHAQEALRAGEERLRIVLESIADHAIITTDTHNLITGWNLGAWHMFQYTAEEALGQSGAITFTPEDRADGVPEAEMTTARQQGRAADERYHIRRDGSRLYVSGVLSPLFDADGQLVGYVKIARDLTDRQRMEQTLRENDERKDEFLAMLAHELRNPLAPIRNMLLVLSMTEGDHETLRSGIAMMSRQVSHLTRLIDDLLDLSRISQGKIELRHQLVDLTTLVGQAVDATRPLYDSGRRLLRATLPPSSLYVNGDATRLTQIVVNLLTNGARYTPEGGQVWLTLTQNGHEAQLRVADNGIGLAPEHLTAIFDLFVQVDTSLARSQGGLGLGLTLVKKLVELHGGRVEAHSQGLGQGSEFIISLPLHHASLKNMNPFHELSLPEGAGRQILVVDDNRDAADTLSMLLKILKNEVYTRYSGIEAVEALQTLRPQLVLLDIGMPDLDGYETCRLIRQLPIGPELTLVALTGYGQAEDRQRSREAGFDDHLVKPVDMAQLGQLLASLSASRDTQ</sequence>
<dbReference type="EC" id="2.7.13.3" evidence="2"/>
<keyword evidence="14" id="KW-1185">Reference proteome</keyword>
<dbReference type="InterPro" id="IPR000014">
    <property type="entry name" value="PAS"/>
</dbReference>
<dbReference type="SMART" id="SM00091">
    <property type="entry name" value="PAS"/>
    <property type="match status" value="2"/>
</dbReference>
<dbReference type="PANTHER" id="PTHR43047:SF72">
    <property type="entry name" value="OSMOSENSING HISTIDINE PROTEIN KINASE SLN1"/>
    <property type="match status" value="1"/>
</dbReference>
<dbReference type="PRINTS" id="PR00344">
    <property type="entry name" value="BCTRLSENSOR"/>
</dbReference>
<proteinExistence type="predicted"/>
<dbReference type="InterPro" id="IPR013655">
    <property type="entry name" value="PAS_fold_3"/>
</dbReference>
<dbReference type="Gene3D" id="3.30.565.10">
    <property type="entry name" value="Histidine kinase-like ATPase, C-terminal domain"/>
    <property type="match status" value="1"/>
</dbReference>
<dbReference type="Pfam" id="PF00512">
    <property type="entry name" value="HisKA"/>
    <property type="match status" value="1"/>
</dbReference>
<dbReference type="InterPro" id="IPR036097">
    <property type="entry name" value="HisK_dim/P_sf"/>
</dbReference>
<dbReference type="InterPro" id="IPR005467">
    <property type="entry name" value="His_kinase_dom"/>
</dbReference>
<dbReference type="CDD" id="cd17580">
    <property type="entry name" value="REC_2_DhkD-like"/>
    <property type="match status" value="1"/>
</dbReference>
<evidence type="ECO:0000259" key="9">
    <source>
        <dbReference type="PROSITE" id="PS50109"/>
    </source>
</evidence>
<dbReference type="Pfam" id="PF08447">
    <property type="entry name" value="PAS_3"/>
    <property type="match status" value="1"/>
</dbReference>
<dbReference type="EMBL" id="WELI01000011">
    <property type="protein sequence ID" value="KAB7727318.1"/>
    <property type="molecule type" value="Genomic_DNA"/>
</dbReference>
<dbReference type="SMART" id="SM00387">
    <property type="entry name" value="HATPase_c"/>
    <property type="match status" value="1"/>
</dbReference>
<evidence type="ECO:0000259" key="10">
    <source>
        <dbReference type="PROSITE" id="PS50110"/>
    </source>
</evidence>
<dbReference type="Pfam" id="PF02518">
    <property type="entry name" value="HATPase_c"/>
    <property type="match status" value="1"/>
</dbReference>
<dbReference type="SUPFAM" id="SSF55785">
    <property type="entry name" value="PYP-like sensor domain (PAS domain)"/>
    <property type="match status" value="2"/>
</dbReference>
<dbReference type="InterPro" id="IPR001610">
    <property type="entry name" value="PAC"/>
</dbReference>
<evidence type="ECO:0000313" key="14">
    <source>
        <dbReference type="Proteomes" id="UP000488299"/>
    </source>
</evidence>
<feature type="domain" description="Histidine kinase" evidence="9">
    <location>
        <begin position="479"/>
        <end position="697"/>
    </location>
</feature>
<evidence type="ECO:0000256" key="2">
    <source>
        <dbReference type="ARBA" id="ARBA00012438"/>
    </source>
</evidence>
<dbReference type="PROSITE" id="PS50109">
    <property type="entry name" value="HIS_KIN"/>
    <property type="match status" value="1"/>
</dbReference>
<dbReference type="InterPro" id="IPR000700">
    <property type="entry name" value="PAS-assoc_C"/>
</dbReference>
<dbReference type="AlphaFoldDB" id="A0A7J5TTU5"/>
<dbReference type="SMART" id="SM00388">
    <property type="entry name" value="HisKA"/>
    <property type="match status" value="1"/>
</dbReference>
<evidence type="ECO:0000256" key="5">
    <source>
        <dbReference type="ARBA" id="ARBA00022777"/>
    </source>
</evidence>
<accession>A0A7J5TTU5</accession>
<keyword evidence="6" id="KW-0902">Two-component regulatory system</keyword>
<dbReference type="SUPFAM" id="SSF52172">
    <property type="entry name" value="CheY-like"/>
    <property type="match status" value="1"/>
</dbReference>
<dbReference type="PROSITE" id="PS50113">
    <property type="entry name" value="PAC"/>
    <property type="match status" value="2"/>
</dbReference>
<dbReference type="PROSITE" id="PS50112">
    <property type="entry name" value="PAS"/>
    <property type="match status" value="1"/>
</dbReference>
<feature type="domain" description="PAC" evidence="12">
    <location>
        <begin position="416"/>
        <end position="468"/>
    </location>
</feature>